<organism evidence="3 4">
    <name type="scientific">Phaeosphaeria nodorum (strain SN15 / ATCC MYA-4574 / FGSC 10173)</name>
    <name type="common">Glume blotch fungus</name>
    <name type="synonym">Parastagonospora nodorum</name>
    <dbReference type="NCBI Taxonomy" id="321614"/>
    <lineage>
        <taxon>Eukaryota</taxon>
        <taxon>Fungi</taxon>
        <taxon>Dikarya</taxon>
        <taxon>Ascomycota</taxon>
        <taxon>Pezizomycotina</taxon>
        <taxon>Dothideomycetes</taxon>
        <taxon>Pleosporomycetidae</taxon>
        <taxon>Pleosporales</taxon>
        <taxon>Pleosporineae</taxon>
        <taxon>Phaeosphaeriaceae</taxon>
        <taxon>Parastagonospora</taxon>
    </lineage>
</organism>
<dbReference type="OrthoDB" id="3511549at2759"/>
<accession>A0A7U2ESI7</accession>
<feature type="compositionally biased region" description="Basic and acidic residues" evidence="1">
    <location>
        <begin position="1"/>
        <end position="12"/>
    </location>
</feature>
<dbReference type="Proteomes" id="UP000663193">
    <property type="component" value="Chromosome 1"/>
</dbReference>
<keyword evidence="4" id="KW-1185">Reference proteome</keyword>
<dbReference type="SUPFAM" id="SSF51182">
    <property type="entry name" value="RmlC-like cupins"/>
    <property type="match status" value="1"/>
</dbReference>
<gene>
    <name evidence="3" type="ORF">JI435_007350</name>
</gene>
<feature type="region of interest" description="Disordered" evidence="1">
    <location>
        <begin position="1"/>
        <end position="24"/>
    </location>
</feature>
<evidence type="ECO:0000313" key="4">
    <source>
        <dbReference type="Proteomes" id="UP000663193"/>
    </source>
</evidence>
<dbReference type="EMBL" id="CP069023">
    <property type="protein sequence ID" value="QRC91233.1"/>
    <property type="molecule type" value="Genomic_DNA"/>
</dbReference>
<dbReference type="InterPro" id="IPR014710">
    <property type="entry name" value="RmlC-like_jellyroll"/>
</dbReference>
<proteinExistence type="predicted"/>
<feature type="domain" description="Cupin type-2" evidence="2">
    <location>
        <begin position="41"/>
        <end position="111"/>
    </location>
</feature>
<dbReference type="AlphaFoldDB" id="A0A7U2ESI7"/>
<dbReference type="Pfam" id="PF07883">
    <property type="entry name" value="Cupin_2"/>
    <property type="match status" value="1"/>
</dbReference>
<reference evidence="4" key="1">
    <citation type="journal article" date="2021" name="BMC Genomics">
        <title>Chromosome-level genome assembly and manually-curated proteome of model necrotroph Parastagonospora nodorum Sn15 reveals a genome-wide trove of candidate effector homologs, and redundancy of virulence-related functions within an accessory chromosome.</title>
        <authorList>
            <person name="Bertazzoni S."/>
            <person name="Jones D.A.B."/>
            <person name="Phan H.T."/>
            <person name="Tan K.-C."/>
            <person name="Hane J.K."/>
        </authorList>
    </citation>
    <scope>NUCLEOTIDE SEQUENCE [LARGE SCALE GENOMIC DNA]</scope>
    <source>
        <strain evidence="4">SN15 / ATCC MYA-4574 / FGSC 10173)</strain>
    </source>
</reference>
<sequence>MPGEVQVKRKSEITAPDGPQTDGMIRMPAIVDKSDQICGTVMVAKPHSSSAVHHHGEEDTIVYAASGHGAIVSGPNGSKRQELAPGDFALIPAYAEHQEVNDSAEDVVWIITRGGRNPVVHNLEGWGKS</sequence>
<name>A0A7U2ESI7_PHANO</name>
<protein>
    <recommendedName>
        <fullName evidence="2">Cupin type-2 domain-containing protein</fullName>
    </recommendedName>
</protein>
<dbReference type="InterPro" id="IPR011051">
    <property type="entry name" value="RmlC_Cupin_sf"/>
</dbReference>
<dbReference type="Gene3D" id="2.60.120.10">
    <property type="entry name" value="Jelly Rolls"/>
    <property type="match status" value="1"/>
</dbReference>
<evidence type="ECO:0000313" key="3">
    <source>
        <dbReference type="EMBL" id="QRC91233.1"/>
    </source>
</evidence>
<dbReference type="VEuPathDB" id="FungiDB:JI435_007350"/>
<dbReference type="InterPro" id="IPR013096">
    <property type="entry name" value="Cupin_2"/>
</dbReference>
<evidence type="ECO:0000256" key="1">
    <source>
        <dbReference type="SAM" id="MobiDB-lite"/>
    </source>
</evidence>
<evidence type="ECO:0000259" key="2">
    <source>
        <dbReference type="Pfam" id="PF07883"/>
    </source>
</evidence>